<protein>
    <submittedName>
        <fullName evidence="1">Uncharacterized protein</fullName>
    </submittedName>
</protein>
<proteinExistence type="predicted"/>
<evidence type="ECO:0000313" key="2">
    <source>
        <dbReference type="Proteomes" id="UP001196413"/>
    </source>
</evidence>
<name>A0AAD5QT15_PARTN</name>
<sequence length="119" mass="13693">MLYPRDMVPPYSEYRLVNAKFLGKSTICKAGPQLPHSLHLNHEVLRRITLYHNVCSKTTQHRSMQTPTITLCFSKYRNQLILRGTVKYVEALDMSVDACQNPASFITQRESEVKECHPA</sequence>
<dbReference type="EMBL" id="JAHQIW010003929">
    <property type="protein sequence ID" value="KAJ1360669.1"/>
    <property type="molecule type" value="Genomic_DNA"/>
</dbReference>
<dbReference type="Proteomes" id="UP001196413">
    <property type="component" value="Unassembled WGS sequence"/>
</dbReference>
<organism evidence="1 2">
    <name type="scientific">Parelaphostrongylus tenuis</name>
    <name type="common">Meningeal worm</name>
    <dbReference type="NCBI Taxonomy" id="148309"/>
    <lineage>
        <taxon>Eukaryota</taxon>
        <taxon>Metazoa</taxon>
        <taxon>Ecdysozoa</taxon>
        <taxon>Nematoda</taxon>
        <taxon>Chromadorea</taxon>
        <taxon>Rhabditida</taxon>
        <taxon>Rhabditina</taxon>
        <taxon>Rhabditomorpha</taxon>
        <taxon>Strongyloidea</taxon>
        <taxon>Metastrongylidae</taxon>
        <taxon>Parelaphostrongylus</taxon>
    </lineage>
</organism>
<evidence type="ECO:0000313" key="1">
    <source>
        <dbReference type="EMBL" id="KAJ1360669.1"/>
    </source>
</evidence>
<reference evidence="1" key="1">
    <citation type="submission" date="2021-06" db="EMBL/GenBank/DDBJ databases">
        <title>Parelaphostrongylus tenuis whole genome reference sequence.</title>
        <authorList>
            <person name="Garwood T.J."/>
            <person name="Larsen P.A."/>
            <person name="Fountain-Jones N.M."/>
            <person name="Garbe J.R."/>
            <person name="Macchietto M.G."/>
            <person name="Kania S.A."/>
            <person name="Gerhold R.W."/>
            <person name="Richards J.E."/>
            <person name="Wolf T.M."/>
        </authorList>
    </citation>
    <scope>NUCLEOTIDE SEQUENCE</scope>
    <source>
        <strain evidence="1">MNPRO001-30</strain>
        <tissue evidence="1">Meninges</tissue>
    </source>
</reference>
<keyword evidence="2" id="KW-1185">Reference proteome</keyword>
<dbReference type="AlphaFoldDB" id="A0AAD5QT15"/>
<gene>
    <name evidence="1" type="ORF">KIN20_019696</name>
</gene>
<comment type="caution">
    <text evidence="1">The sequence shown here is derived from an EMBL/GenBank/DDBJ whole genome shotgun (WGS) entry which is preliminary data.</text>
</comment>
<accession>A0AAD5QT15</accession>